<comment type="caution">
    <text evidence="3">The sequence shown here is derived from an EMBL/GenBank/DDBJ whole genome shotgun (WGS) entry which is preliminary data.</text>
</comment>
<protein>
    <submittedName>
        <fullName evidence="3">A5223f43-0c64-4c4d-90ba-ccd459d2b334</fullName>
    </submittedName>
</protein>
<accession>A0A8H2VWA9</accession>
<keyword evidence="2" id="KW-0732">Signal</keyword>
<dbReference type="Proteomes" id="UP000624404">
    <property type="component" value="Unassembled WGS sequence"/>
</dbReference>
<dbReference type="AlphaFoldDB" id="A0A8H2VWA9"/>
<name>A0A8H2VWA9_9HELO</name>
<sequence length="170" mass="16054">MQTPTLITLTLSLLALSVSATPPACLLAAVNEQATPSDLKALCGTLENAVVGNITEKCVKDTYEEAVSSYKSTCLEGAGVTITITSSSASASASAAATGTSKASGSATATASGSGARITGSGSATGTSGSTASATGSAAAATVTATGNGAGPLVVPGFLGVVGLVGAFLF</sequence>
<feature type="signal peptide" evidence="2">
    <location>
        <begin position="1"/>
        <end position="20"/>
    </location>
</feature>
<evidence type="ECO:0000256" key="1">
    <source>
        <dbReference type="SAM" id="MobiDB-lite"/>
    </source>
</evidence>
<gene>
    <name evidence="3" type="ORF">SCLTRI_LOCUS5090</name>
</gene>
<keyword evidence="4" id="KW-1185">Reference proteome</keyword>
<proteinExistence type="predicted"/>
<organism evidence="3 4">
    <name type="scientific">Sclerotinia trifoliorum</name>
    <dbReference type="NCBI Taxonomy" id="28548"/>
    <lineage>
        <taxon>Eukaryota</taxon>
        <taxon>Fungi</taxon>
        <taxon>Dikarya</taxon>
        <taxon>Ascomycota</taxon>
        <taxon>Pezizomycotina</taxon>
        <taxon>Leotiomycetes</taxon>
        <taxon>Helotiales</taxon>
        <taxon>Sclerotiniaceae</taxon>
        <taxon>Sclerotinia</taxon>
    </lineage>
</organism>
<reference evidence="3" key="1">
    <citation type="submission" date="2020-10" db="EMBL/GenBank/DDBJ databases">
        <authorList>
            <person name="Kusch S."/>
        </authorList>
    </citation>
    <scope>NUCLEOTIDE SEQUENCE</scope>
    <source>
        <strain evidence="3">SwB9</strain>
    </source>
</reference>
<evidence type="ECO:0000313" key="3">
    <source>
        <dbReference type="EMBL" id="CAD6445299.1"/>
    </source>
</evidence>
<feature type="chain" id="PRO_5034219202" evidence="2">
    <location>
        <begin position="21"/>
        <end position="170"/>
    </location>
</feature>
<feature type="region of interest" description="Disordered" evidence="1">
    <location>
        <begin position="103"/>
        <end position="129"/>
    </location>
</feature>
<evidence type="ECO:0000256" key="2">
    <source>
        <dbReference type="SAM" id="SignalP"/>
    </source>
</evidence>
<dbReference type="EMBL" id="CAJHIA010000014">
    <property type="protein sequence ID" value="CAD6445299.1"/>
    <property type="molecule type" value="Genomic_DNA"/>
</dbReference>
<evidence type="ECO:0000313" key="4">
    <source>
        <dbReference type="Proteomes" id="UP000624404"/>
    </source>
</evidence>
<dbReference type="OrthoDB" id="4776947at2759"/>